<evidence type="ECO:0000313" key="2">
    <source>
        <dbReference type="Proteomes" id="UP001152795"/>
    </source>
</evidence>
<dbReference type="OrthoDB" id="48625at2759"/>
<feature type="non-terminal residue" evidence="1">
    <location>
        <position position="63"/>
    </location>
</feature>
<proteinExistence type="predicted"/>
<evidence type="ECO:0000313" key="1">
    <source>
        <dbReference type="EMBL" id="CAB4018044.1"/>
    </source>
</evidence>
<organism evidence="1 2">
    <name type="scientific">Paramuricea clavata</name>
    <name type="common">Red gorgonian</name>
    <name type="synonym">Violescent sea-whip</name>
    <dbReference type="NCBI Taxonomy" id="317549"/>
    <lineage>
        <taxon>Eukaryota</taxon>
        <taxon>Metazoa</taxon>
        <taxon>Cnidaria</taxon>
        <taxon>Anthozoa</taxon>
        <taxon>Octocorallia</taxon>
        <taxon>Malacalcyonacea</taxon>
        <taxon>Plexauridae</taxon>
        <taxon>Paramuricea</taxon>
    </lineage>
</organism>
<sequence>SVKDFLGYSQLFREAIKLAYRYKENSTDFVDVVMKELEAMEELDIEDDKFTAVNGTDEGGSTS</sequence>
<protein>
    <submittedName>
        <fullName evidence="1">Uncharacterized protein</fullName>
    </submittedName>
</protein>
<reference evidence="1" key="1">
    <citation type="submission" date="2020-04" db="EMBL/GenBank/DDBJ databases">
        <authorList>
            <person name="Alioto T."/>
            <person name="Alioto T."/>
            <person name="Gomez Garrido J."/>
        </authorList>
    </citation>
    <scope>NUCLEOTIDE SEQUENCE</scope>
    <source>
        <strain evidence="1">A484AB</strain>
    </source>
</reference>
<dbReference type="Proteomes" id="UP001152795">
    <property type="component" value="Unassembled WGS sequence"/>
</dbReference>
<dbReference type="EMBL" id="CACRXK020009824">
    <property type="protein sequence ID" value="CAB4018044.1"/>
    <property type="molecule type" value="Genomic_DNA"/>
</dbReference>
<dbReference type="AlphaFoldDB" id="A0A6S7IGL2"/>
<accession>A0A6S7IGL2</accession>
<name>A0A6S7IGL2_PARCT</name>
<gene>
    <name evidence="1" type="ORF">PACLA_8A037356</name>
</gene>
<comment type="caution">
    <text evidence="1">The sequence shown here is derived from an EMBL/GenBank/DDBJ whole genome shotgun (WGS) entry which is preliminary data.</text>
</comment>
<keyword evidence="2" id="KW-1185">Reference proteome</keyword>